<dbReference type="Proteomes" id="UP001597512">
    <property type="component" value="Unassembled WGS sequence"/>
</dbReference>
<gene>
    <name evidence="2" type="ORF">ACFS25_27305</name>
</gene>
<evidence type="ECO:0000313" key="2">
    <source>
        <dbReference type="EMBL" id="MFD2937511.1"/>
    </source>
</evidence>
<evidence type="ECO:0000256" key="1">
    <source>
        <dbReference type="SAM" id="SignalP"/>
    </source>
</evidence>
<feature type="signal peptide" evidence="1">
    <location>
        <begin position="1"/>
        <end position="20"/>
    </location>
</feature>
<evidence type="ECO:0000313" key="3">
    <source>
        <dbReference type="Proteomes" id="UP001597512"/>
    </source>
</evidence>
<feature type="chain" id="PRO_5045812432" evidence="1">
    <location>
        <begin position="21"/>
        <end position="43"/>
    </location>
</feature>
<comment type="caution">
    <text evidence="2">The sequence shown here is derived from an EMBL/GenBank/DDBJ whole genome shotgun (WGS) entry which is preliminary data.</text>
</comment>
<reference evidence="3" key="1">
    <citation type="journal article" date="2019" name="Int. J. Syst. Evol. Microbiol.">
        <title>The Global Catalogue of Microorganisms (GCM) 10K type strain sequencing project: providing services to taxonomists for standard genome sequencing and annotation.</title>
        <authorList>
            <consortium name="The Broad Institute Genomics Platform"/>
            <consortium name="The Broad Institute Genome Sequencing Center for Infectious Disease"/>
            <person name="Wu L."/>
            <person name="Ma J."/>
        </authorList>
    </citation>
    <scope>NUCLEOTIDE SEQUENCE [LARGE SCALE GENOMIC DNA]</scope>
    <source>
        <strain evidence="3">KCTC 52490</strain>
    </source>
</reference>
<sequence>MKFFTLSFALLVCFYGPVRAQQQNANQQLVAMELSKQLNEPLF</sequence>
<keyword evidence="1" id="KW-0732">Signal</keyword>
<dbReference type="EMBL" id="JBHUOM010000035">
    <property type="protein sequence ID" value="MFD2937511.1"/>
    <property type="molecule type" value="Genomic_DNA"/>
</dbReference>
<proteinExistence type="predicted"/>
<organism evidence="2 3">
    <name type="scientific">Spirosoma flavum</name>
    <dbReference type="NCBI Taxonomy" id="2048557"/>
    <lineage>
        <taxon>Bacteria</taxon>
        <taxon>Pseudomonadati</taxon>
        <taxon>Bacteroidota</taxon>
        <taxon>Cytophagia</taxon>
        <taxon>Cytophagales</taxon>
        <taxon>Cytophagaceae</taxon>
        <taxon>Spirosoma</taxon>
    </lineage>
</organism>
<protein>
    <submittedName>
        <fullName evidence="2">Uncharacterized protein</fullName>
    </submittedName>
</protein>
<keyword evidence="3" id="KW-1185">Reference proteome</keyword>
<accession>A0ABW6AQG4</accession>
<dbReference type="RefSeq" id="WP_381507656.1">
    <property type="nucleotide sequence ID" value="NZ_JBHUOM010000035.1"/>
</dbReference>
<name>A0ABW6AQG4_9BACT</name>